<dbReference type="AlphaFoldDB" id="A0A540VAH7"/>
<feature type="transmembrane region" description="Helical" evidence="7">
    <location>
        <begin position="185"/>
        <end position="207"/>
    </location>
</feature>
<evidence type="ECO:0000256" key="6">
    <source>
        <dbReference type="ARBA" id="ARBA00023136"/>
    </source>
</evidence>
<dbReference type="RefSeq" id="WP_141611908.1">
    <property type="nucleotide sequence ID" value="NZ_VIGC02000033.1"/>
</dbReference>
<protein>
    <submittedName>
        <fullName evidence="9">Sugar ABC transporter permease</fullName>
    </submittedName>
</protein>
<dbReference type="InterPro" id="IPR000515">
    <property type="entry name" value="MetI-like"/>
</dbReference>
<dbReference type="GO" id="GO:0055085">
    <property type="term" value="P:transmembrane transport"/>
    <property type="evidence" value="ECO:0007669"/>
    <property type="project" value="InterPro"/>
</dbReference>
<evidence type="ECO:0000256" key="4">
    <source>
        <dbReference type="ARBA" id="ARBA00022692"/>
    </source>
</evidence>
<dbReference type="FunCoup" id="A0A540VAH7">
    <property type="interactions" value="109"/>
</dbReference>
<reference evidence="9 10" key="1">
    <citation type="submission" date="2019-06" db="EMBL/GenBank/DDBJ databases">
        <title>Genome sequence of Litorilinea aerophila BAA-2444.</title>
        <authorList>
            <person name="Maclea K.S."/>
            <person name="Maurais E.G."/>
            <person name="Iannazzi L.C."/>
        </authorList>
    </citation>
    <scope>NUCLEOTIDE SEQUENCE [LARGE SCALE GENOMIC DNA]</scope>
    <source>
        <strain evidence="9 10">ATCC BAA-2444</strain>
    </source>
</reference>
<dbReference type="CDD" id="cd06261">
    <property type="entry name" value="TM_PBP2"/>
    <property type="match status" value="1"/>
</dbReference>
<dbReference type="EMBL" id="VIGC01000033">
    <property type="protein sequence ID" value="TQE93768.1"/>
    <property type="molecule type" value="Genomic_DNA"/>
</dbReference>
<keyword evidence="10" id="KW-1185">Reference proteome</keyword>
<evidence type="ECO:0000256" key="2">
    <source>
        <dbReference type="ARBA" id="ARBA00022448"/>
    </source>
</evidence>
<comment type="subcellular location">
    <subcellularLocation>
        <location evidence="1 7">Cell membrane</location>
        <topology evidence="1 7">Multi-pass membrane protein</topology>
    </subcellularLocation>
</comment>
<keyword evidence="6 7" id="KW-0472">Membrane</keyword>
<comment type="similarity">
    <text evidence="7">Belongs to the binding-protein-dependent transport system permease family.</text>
</comment>
<feature type="transmembrane region" description="Helical" evidence="7">
    <location>
        <begin position="35"/>
        <end position="54"/>
    </location>
</feature>
<keyword evidence="5 7" id="KW-1133">Transmembrane helix</keyword>
<dbReference type="Proteomes" id="UP000317371">
    <property type="component" value="Unassembled WGS sequence"/>
</dbReference>
<dbReference type="InterPro" id="IPR050809">
    <property type="entry name" value="UgpAE/MalFG_permease"/>
</dbReference>
<evidence type="ECO:0000256" key="7">
    <source>
        <dbReference type="RuleBase" id="RU363032"/>
    </source>
</evidence>
<keyword evidence="3" id="KW-1003">Cell membrane</keyword>
<dbReference type="Gene3D" id="1.10.3720.10">
    <property type="entry name" value="MetI-like"/>
    <property type="match status" value="1"/>
</dbReference>
<evidence type="ECO:0000256" key="3">
    <source>
        <dbReference type="ARBA" id="ARBA00022475"/>
    </source>
</evidence>
<feature type="transmembrane region" description="Helical" evidence="7">
    <location>
        <begin position="132"/>
        <end position="153"/>
    </location>
</feature>
<accession>A0A540VAH7</accession>
<keyword evidence="2 7" id="KW-0813">Transport</keyword>
<dbReference type="PANTHER" id="PTHR43227">
    <property type="entry name" value="BLL4140 PROTEIN"/>
    <property type="match status" value="1"/>
</dbReference>
<evidence type="ECO:0000256" key="5">
    <source>
        <dbReference type="ARBA" id="ARBA00022989"/>
    </source>
</evidence>
<dbReference type="SUPFAM" id="SSF161098">
    <property type="entry name" value="MetI-like"/>
    <property type="match status" value="1"/>
</dbReference>
<organism evidence="9 10">
    <name type="scientific">Litorilinea aerophila</name>
    <dbReference type="NCBI Taxonomy" id="1204385"/>
    <lineage>
        <taxon>Bacteria</taxon>
        <taxon>Bacillati</taxon>
        <taxon>Chloroflexota</taxon>
        <taxon>Caldilineae</taxon>
        <taxon>Caldilineales</taxon>
        <taxon>Caldilineaceae</taxon>
        <taxon>Litorilinea</taxon>
    </lineage>
</organism>
<evidence type="ECO:0000256" key="1">
    <source>
        <dbReference type="ARBA" id="ARBA00004651"/>
    </source>
</evidence>
<comment type="caution">
    <text evidence="9">The sequence shown here is derived from an EMBL/GenBank/DDBJ whole genome shotgun (WGS) entry which is preliminary data.</text>
</comment>
<dbReference type="GO" id="GO:0005886">
    <property type="term" value="C:plasma membrane"/>
    <property type="evidence" value="ECO:0007669"/>
    <property type="project" value="UniProtKB-SubCell"/>
</dbReference>
<sequence length="320" mass="36142">MAVNQSRPLQADVAAKQYSGLGYWWQRNQIKIVPYLYIAPFFILFAIFLAYPVLNSFWISFHKQQGISTPEFVGLSNYINLLADPRFKQSVINSTVYALGSLFLQIPLAFILAVVVHSWLVPWLNLKSFYRLAFFVPLLTSGVVVALMFGILYDYNSGLINSYLVSLFGEGAKIGWLRDPKVVKFSIILLLIWQFTGLNSLYFLAGLQNIPRELEEAAAMDGANAWTILFRITIPLLRPVILFVVITAINGSYQIFTQPYLLTGGGPRDQSISMVMYLYNTGFSYFNLGYASAIGYTLVLIVVTLALINLRFFGAFREDH</sequence>
<evidence type="ECO:0000313" key="10">
    <source>
        <dbReference type="Proteomes" id="UP000317371"/>
    </source>
</evidence>
<dbReference type="OrthoDB" id="3210259at2"/>
<dbReference type="InterPro" id="IPR035906">
    <property type="entry name" value="MetI-like_sf"/>
</dbReference>
<feature type="transmembrane region" description="Helical" evidence="7">
    <location>
        <begin position="288"/>
        <end position="310"/>
    </location>
</feature>
<proteinExistence type="inferred from homology"/>
<gene>
    <name evidence="9" type="ORF">FKZ61_19865</name>
</gene>
<feature type="domain" description="ABC transmembrane type-1" evidence="8">
    <location>
        <begin position="91"/>
        <end position="309"/>
    </location>
</feature>
<dbReference type="Pfam" id="PF00528">
    <property type="entry name" value="BPD_transp_1"/>
    <property type="match status" value="1"/>
</dbReference>
<dbReference type="PROSITE" id="PS50928">
    <property type="entry name" value="ABC_TM1"/>
    <property type="match status" value="1"/>
</dbReference>
<keyword evidence="4 7" id="KW-0812">Transmembrane</keyword>
<evidence type="ECO:0000259" key="8">
    <source>
        <dbReference type="PROSITE" id="PS50928"/>
    </source>
</evidence>
<evidence type="ECO:0000313" key="9">
    <source>
        <dbReference type="EMBL" id="TQE93768.1"/>
    </source>
</evidence>
<dbReference type="PANTHER" id="PTHR43227:SF11">
    <property type="entry name" value="BLL4140 PROTEIN"/>
    <property type="match status" value="1"/>
</dbReference>
<name>A0A540VAH7_9CHLR</name>
<feature type="transmembrane region" description="Helical" evidence="7">
    <location>
        <begin position="228"/>
        <end position="249"/>
    </location>
</feature>
<feature type="transmembrane region" description="Helical" evidence="7">
    <location>
        <begin position="96"/>
        <end position="120"/>
    </location>
</feature>
<dbReference type="InParanoid" id="A0A540VAH7"/>